<dbReference type="InterPro" id="IPR002197">
    <property type="entry name" value="HTH_Fis"/>
</dbReference>
<reference evidence="3 4" key="1">
    <citation type="submission" date="2019-02" db="EMBL/GenBank/DDBJ databases">
        <title>Draft Genome Sequences of Six Type Strains of the Genus Massilia.</title>
        <authorList>
            <person name="Miess H."/>
            <person name="Frediansyhah A."/>
            <person name="Gross H."/>
        </authorList>
    </citation>
    <scope>NUCLEOTIDE SEQUENCE [LARGE SCALE GENOMIC DNA]</scope>
    <source>
        <strain evidence="3 4">DSM 17473</strain>
    </source>
</reference>
<evidence type="ECO:0000313" key="3">
    <source>
        <dbReference type="EMBL" id="QBE66493.1"/>
    </source>
</evidence>
<protein>
    <recommendedName>
        <fullName evidence="2">DNA binding HTH domain-containing protein</fullName>
    </recommendedName>
</protein>
<evidence type="ECO:0000259" key="2">
    <source>
        <dbReference type="Pfam" id="PF02954"/>
    </source>
</evidence>
<dbReference type="EMBL" id="CP035913">
    <property type="protein sequence ID" value="QBE66493.1"/>
    <property type="molecule type" value="Genomic_DNA"/>
</dbReference>
<evidence type="ECO:0000313" key="4">
    <source>
        <dbReference type="Proteomes" id="UP000290637"/>
    </source>
</evidence>
<feature type="region of interest" description="Disordered" evidence="1">
    <location>
        <begin position="1"/>
        <end position="20"/>
    </location>
</feature>
<dbReference type="Proteomes" id="UP000290637">
    <property type="component" value="Chromosome"/>
</dbReference>
<dbReference type="KEGG" id="plue:EWM63_28910"/>
<gene>
    <name evidence="3" type="ORF">EWM63_28910</name>
</gene>
<dbReference type="SUPFAM" id="SSF46689">
    <property type="entry name" value="Homeodomain-like"/>
    <property type="match status" value="1"/>
</dbReference>
<dbReference type="InterPro" id="IPR009057">
    <property type="entry name" value="Homeodomain-like_sf"/>
</dbReference>
<accession>A0A4V0Z4C8</accession>
<feature type="domain" description="DNA binding HTH" evidence="2">
    <location>
        <begin position="30"/>
        <end position="65"/>
    </location>
</feature>
<sequence>MVDKGGSQSDATNKWQHQADYKSKEKLRAVRKVERQLVERALAQTNGNISEAAQLSNMERATLSRWPRSIATAIMRALANCIDPVLPDTLLLYEGTGLIVDHAAVHW</sequence>
<dbReference type="Gene3D" id="1.10.10.60">
    <property type="entry name" value="Homeodomain-like"/>
    <property type="match status" value="1"/>
</dbReference>
<organism evidence="3 4">
    <name type="scientific">Pseudoduganella lutea</name>
    <dbReference type="NCBI Taxonomy" id="321985"/>
    <lineage>
        <taxon>Bacteria</taxon>
        <taxon>Pseudomonadati</taxon>
        <taxon>Pseudomonadota</taxon>
        <taxon>Betaproteobacteria</taxon>
        <taxon>Burkholderiales</taxon>
        <taxon>Oxalobacteraceae</taxon>
        <taxon>Telluria group</taxon>
        <taxon>Pseudoduganella</taxon>
    </lineage>
</organism>
<name>A0A4V0Z4C8_9BURK</name>
<dbReference type="AlphaFoldDB" id="A0A4V0Z4C8"/>
<proteinExistence type="predicted"/>
<keyword evidence="4" id="KW-1185">Reference proteome</keyword>
<dbReference type="Pfam" id="PF02954">
    <property type="entry name" value="HTH_8"/>
    <property type="match status" value="1"/>
</dbReference>
<evidence type="ECO:0000256" key="1">
    <source>
        <dbReference type="SAM" id="MobiDB-lite"/>
    </source>
</evidence>
<dbReference type="GO" id="GO:0043565">
    <property type="term" value="F:sequence-specific DNA binding"/>
    <property type="evidence" value="ECO:0007669"/>
    <property type="project" value="InterPro"/>
</dbReference>
<feature type="compositionally biased region" description="Polar residues" evidence="1">
    <location>
        <begin position="1"/>
        <end position="16"/>
    </location>
</feature>